<evidence type="ECO:0000313" key="1">
    <source>
        <dbReference type="Proteomes" id="UP001652623"/>
    </source>
</evidence>
<dbReference type="KEGG" id="zju:107421687"/>
<reference evidence="2" key="1">
    <citation type="submission" date="2025-08" db="UniProtKB">
        <authorList>
            <consortium name="RefSeq"/>
        </authorList>
    </citation>
    <scope>IDENTIFICATION</scope>
    <source>
        <tissue evidence="2">Seedling</tissue>
    </source>
</reference>
<sequence length="168" mass="19035">MLRIYPSNKMSVSKSSKVTAMKTSFAAILLMLCVVSNATPYNGGGGLNYYQPAYSGLKASTVVKPPCYGQNLLPRLPPVRRPRIHIPRVRIIQEEVEVEVEVEEVHHHHQETGHQSITIHQSITVHRSTVRHISEVDRYTVHQQAGESIGCPYWDAIHQPSHEMRNYC</sequence>
<dbReference type="RefSeq" id="XP_015886458.3">
    <property type="nucleotide sequence ID" value="XM_016030972.4"/>
</dbReference>
<dbReference type="GeneID" id="107421687"/>
<keyword evidence="1" id="KW-1185">Reference proteome</keyword>
<dbReference type="AlphaFoldDB" id="A0A6P4AKS5"/>
<accession>A0A6P4AKS5</accession>
<proteinExistence type="predicted"/>
<dbReference type="Proteomes" id="UP001652623">
    <property type="component" value="Chromosome 5"/>
</dbReference>
<dbReference type="InParanoid" id="A0A6P4AKS5"/>
<gene>
    <name evidence="2" type="primary">LOC107421687</name>
</gene>
<organism evidence="1 2">
    <name type="scientific">Ziziphus jujuba</name>
    <name type="common">Chinese jujube</name>
    <name type="synonym">Ziziphus sativa</name>
    <dbReference type="NCBI Taxonomy" id="326968"/>
    <lineage>
        <taxon>Eukaryota</taxon>
        <taxon>Viridiplantae</taxon>
        <taxon>Streptophyta</taxon>
        <taxon>Embryophyta</taxon>
        <taxon>Tracheophyta</taxon>
        <taxon>Spermatophyta</taxon>
        <taxon>Magnoliopsida</taxon>
        <taxon>eudicotyledons</taxon>
        <taxon>Gunneridae</taxon>
        <taxon>Pentapetalae</taxon>
        <taxon>rosids</taxon>
        <taxon>fabids</taxon>
        <taxon>Rosales</taxon>
        <taxon>Rhamnaceae</taxon>
        <taxon>Paliureae</taxon>
        <taxon>Ziziphus</taxon>
    </lineage>
</organism>
<name>A0A6P4AKS5_ZIZJJ</name>
<protein>
    <submittedName>
        <fullName evidence="2">Uncharacterized protein LOC107421687</fullName>
    </submittedName>
</protein>
<evidence type="ECO:0000313" key="2">
    <source>
        <dbReference type="RefSeq" id="XP_015886458.3"/>
    </source>
</evidence>